<evidence type="ECO:0000256" key="1">
    <source>
        <dbReference type="ARBA" id="ARBA00004439"/>
    </source>
</evidence>
<keyword evidence="9 19" id="KW-1133">Transmembrane helix</keyword>
<comment type="subcellular location">
    <subcellularLocation>
        <location evidence="1">Cytoplasmic vesicle membrane</location>
        <topology evidence="1">Multi-pass membrane protein</topology>
    </subcellularLocation>
    <subcellularLocation>
        <location evidence="2">Endoplasmic reticulum membrane</location>
        <topology evidence="2">Multi-pass membrane protein</topology>
    </subcellularLocation>
    <subcellularLocation>
        <location evidence="4">Golgi apparatus membrane</location>
        <topology evidence="4">Multi-pass membrane protein</topology>
    </subcellularLocation>
    <subcellularLocation>
        <location evidence="3 19">Preautophagosomal structure membrane</location>
        <topology evidence="3 19">Multi-pass membrane protein</topology>
    </subcellularLocation>
</comment>
<dbReference type="GO" id="GO:0034045">
    <property type="term" value="C:phagophore assembly site membrane"/>
    <property type="evidence" value="ECO:0007669"/>
    <property type="project" value="UniProtKB-SubCell"/>
</dbReference>
<evidence type="ECO:0000256" key="2">
    <source>
        <dbReference type="ARBA" id="ARBA00004477"/>
    </source>
</evidence>
<evidence type="ECO:0000256" key="7">
    <source>
        <dbReference type="ARBA" id="ARBA00022448"/>
    </source>
</evidence>
<feature type="transmembrane region" description="Helical" evidence="19">
    <location>
        <begin position="433"/>
        <end position="455"/>
    </location>
</feature>
<comment type="catalytic activity">
    <reaction evidence="17">
        <text>a 1,2-diacyl-sn-glycero-3-phospho-(1D-myo-inositol-3-phosphate)(in) = a 1,2-diacyl-sn-glycero-3-phospho-(1D-myo-inositol-3-phosphate)(out)</text>
        <dbReference type="Rhea" id="RHEA:67920"/>
        <dbReference type="ChEBI" id="CHEBI:58088"/>
    </reaction>
</comment>
<dbReference type="GO" id="GO:0000422">
    <property type="term" value="P:autophagy of mitochondrion"/>
    <property type="evidence" value="ECO:0007669"/>
    <property type="project" value="TreeGrafter"/>
</dbReference>
<evidence type="ECO:0000256" key="17">
    <source>
        <dbReference type="ARBA" id="ARBA00024621"/>
    </source>
</evidence>
<comment type="caution">
    <text evidence="21">The sequence shown here is derived from an EMBL/GenBank/DDBJ whole genome shotgun (WGS) entry which is preliminary data.</text>
</comment>
<keyword evidence="13 19" id="KW-0472">Membrane</keyword>
<gene>
    <name evidence="21" type="ORF">WHR41_09244</name>
</gene>
<feature type="transmembrane region" description="Helical" evidence="19">
    <location>
        <begin position="520"/>
        <end position="542"/>
    </location>
</feature>
<feature type="compositionally biased region" description="Basic and acidic residues" evidence="20">
    <location>
        <begin position="809"/>
        <end position="820"/>
    </location>
</feature>
<evidence type="ECO:0000256" key="6">
    <source>
        <dbReference type="ARBA" id="ARBA00018074"/>
    </source>
</evidence>
<feature type="compositionally biased region" description="Basic and acidic residues" evidence="20">
    <location>
        <begin position="109"/>
        <end position="123"/>
    </location>
</feature>
<name>A0AB34KB09_9PEZI</name>
<dbReference type="EMBL" id="JAAQHG020000077">
    <property type="protein sequence ID" value="KAL1582029.1"/>
    <property type="molecule type" value="Genomic_DNA"/>
</dbReference>
<dbReference type="GO" id="GO:0061709">
    <property type="term" value="P:reticulophagy"/>
    <property type="evidence" value="ECO:0007669"/>
    <property type="project" value="TreeGrafter"/>
</dbReference>
<feature type="compositionally biased region" description="Pro residues" evidence="20">
    <location>
        <begin position="731"/>
        <end position="741"/>
    </location>
</feature>
<proteinExistence type="inferred from homology"/>
<evidence type="ECO:0000256" key="8">
    <source>
        <dbReference type="ARBA" id="ARBA00022692"/>
    </source>
</evidence>
<feature type="compositionally biased region" description="Pro residues" evidence="20">
    <location>
        <begin position="160"/>
        <end position="175"/>
    </location>
</feature>
<dbReference type="GeneID" id="96010686"/>
<evidence type="ECO:0000256" key="16">
    <source>
        <dbReference type="ARBA" id="ARBA00024615"/>
    </source>
</evidence>
<evidence type="ECO:0000256" key="20">
    <source>
        <dbReference type="SAM" id="MobiDB-lite"/>
    </source>
</evidence>
<reference evidence="21 22" key="1">
    <citation type="journal article" date="2020" name="Microbiol. Resour. Announc.">
        <title>Draft Genome Sequence of a Cladosporium Species Isolated from the Mesophotic Ascidian Didemnum maculosum.</title>
        <authorList>
            <person name="Gioti A."/>
            <person name="Siaperas R."/>
            <person name="Nikolaivits E."/>
            <person name="Le Goff G."/>
            <person name="Ouazzani J."/>
            <person name="Kotoulas G."/>
            <person name="Topakas E."/>
        </authorList>
    </citation>
    <scope>NUCLEOTIDE SEQUENCE [LARGE SCALE GENOMIC DNA]</scope>
    <source>
        <strain evidence="21 22">TM138-S3</strain>
    </source>
</reference>
<evidence type="ECO:0000256" key="18">
    <source>
        <dbReference type="ARBA" id="ARBA00024631"/>
    </source>
</evidence>
<keyword evidence="7 19" id="KW-0813">Transport</keyword>
<evidence type="ECO:0000256" key="11">
    <source>
        <dbReference type="ARBA" id="ARBA00023034"/>
    </source>
</evidence>
<dbReference type="Pfam" id="PF04109">
    <property type="entry name" value="ATG9"/>
    <property type="match status" value="1"/>
</dbReference>
<dbReference type="RefSeq" id="XP_069225136.1">
    <property type="nucleotide sequence ID" value="XM_069377848.1"/>
</dbReference>
<accession>A0AB34KB09</accession>
<dbReference type="GO" id="GO:0000139">
    <property type="term" value="C:Golgi membrane"/>
    <property type="evidence" value="ECO:0007669"/>
    <property type="project" value="UniProtKB-SubCell"/>
</dbReference>
<protein>
    <recommendedName>
        <fullName evidence="6 19">Autophagy-related protein 9</fullName>
    </recommendedName>
</protein>
<dbReference type="GO" id="GO:0034497">
    <property type="term" value="P:protein localization to phagophore assembly site"/>
    <property type="evidence" value="ECO:0007669"/>
    <property type="project" value="TreeGrafter"/>
</dbReference>
<dbReference type="PANTHER" id="PTHR13038:SF10">
    <property type="entry name" value="AUTOPHAGY-RELATED PROTEIN 9"/>
    <property type="match status" value="1"/>
</dbReference>
<keyword evidence="14" id="KW-0968">Cytoplasmic vesicle</keyword>
<evidence type="ECO:0000256" key="19">
    <source>
        <dbReference type="RuleBase" id="RU364027"/>
    </source>
</evidence>
<dbReference type="InterPro" id="IPR007241">
    <property type="entry name" value="Autophagy-rel_prot_9"/>
</dbReference>
<feature type="region of interest" description="Disordered" evidence="20">
    <location>
        <begin position="724"/>
        <end position="838"/>
    </location>
</feature>
<keyword evidence="22" id="KW-1185">Reference proteome</keyword>
<dbReference type="AlphaFoldDB" id="A0AB34KB09"/>
<evidence type="ECO:0000256" key="15">
    <source>
        <dbReference type="ARBA" id="ARBA00024479"/>
    </source>
</evidence>
<organism evidence="21 22">
    <name type="scientific">Cladosporium halotolerans</name>
    <dbReference type="NCBI Taxonomy" id="1052096"/>
    <lineage>
        <taxon>Eukaryota</taxon>
        <taxon>Fungi</taxon>
        <taxon>Dikarya</taxon>
        <taxon>Ascomycota</taxon>
        <taxon>Pezizomycotina</taxon>
        <taxon>Dothideomycetes</taxon>
        <taxon>Dothideomycetidae</taxon>
        <taxon>Cladosporiales</taxon>
        <taxon>Cladosporiaceae</taxon>
        <taxon>Cladosporium</taxon>
    </lineage>
</organism>
<dbReference type="GO" id="GO:0030659">
    <property type="term" value="C:cytoplasmic vesicle membrane"/>
    <property type="evidence" value="ECO:0007669"/>
    <property type="project" value="UniProtKB-SubCell"/>
</dbReference>
<comment type="similarity">
    <text evidence="5 19">Belongs to the ATG9 family.</text>
</comment>
<evidence type="ECO:0000256" key="5">
    <source>
        <dbReference type="ARBA" id="ARBA00006185"/>
    </source>
</evidence>
<dbReference type="PANTHER" id="PTHR13038">
    <property type="entry name" value="APG9 AUTOPHAGY 9"/>
    <property type="match status" value="1"/>
</dbReference>
<comment type="catalytic activity">
    <reaction evidence="18">
        <text>a 1,2-diacyl-sn-glycero-3-phosphocholine(in) = a 1,2-diacyl-sn-glycero-3-phosphocholine(out)</text>
        <dbReference type="Rhea" id="RHEA:38571"/>
        <dbReference type="ChEBI" id="CHEBI:57643"/>
    </reaction>
</comment>
<feature type="compositionally biased region" description="Basic and acidic residues" evidence="20">
    <location>
        <begin position="21"/>
        <end position="35"/>
    </location>
</feature>
<dbReference type="GO" id="GO:0005789">
    <property type="term" value="C:endoplasmic reticulum membrane"/>
    <property type="evidence" value="ECO:0007669"/>
    <property type="project" value="UniProtKB-SubCell"/>
</dbReference>
<dbReference type="GO" id="GO:0034727">
    <property type="term" value="P:piecemeal microautophagy of the nucleus"/>
    <property type="evidence" value="ECO:0007669"/>
    <property type="project" value="TreeGrafter"/>
</dbReference>
<keyword evidence="12 19" id="KW-0445">Lipid transport</keyword>
<evidence type="ECO:0000256" key="14">
    <source>
        <dbReference type="ARBA" id="ARBA00023329"/>
    </source>
</evidence>
<evidence type="ECO:0000313" key="22">
    <source>
        <dbReference type="Proteomes" id="UP000803884"/>
    </source>
</evidence>
<evidence type="ECO:0000256" key="12">
    <source>
        <dbReference type="ARBA" id="ARBA00023055"/>
    </source>
</evidence>
<evidence type="ECO:0000256" key="9">
    <source>
        <dbReference type="ARBA" id="ARBA00022989"/>
    </source>
</evidence>
<evidence type="ECO:0000256" key="13">
    <source>
        <dbReference type="ARBA" id="ARBA00023136"/>
    </source>
</evidence>
<evidence type="ECO:0000256" key="3">
    <source>
        <dbReference type="ARBA" id="ARBA00004511"/>
    </source>
</evidence>
<comment type="caution">
    <text evidence="19">Lacks conserved residue(s) required for the propagation of feature annotation.</text>
</comment>
<comment type="catalytic activity">
    <reaction evidence="15">
        <text>a 1,2-diacyl-sn-glycero-3-phospho-L-serine(in) = a 1,2-diacyl-sn-glycero-3-phospho-L-serine(out)</text>
        <dbReference type="Rhea" id="RHEA:38663"/>
        <dbReference type="ChEBI" id="CHEBI:57262"/>
    </reaction>
</comment>
<keyword evidence="11" id="KW-0333">Golgi apparatus</keyword>
<comment type="function">
    <text evidence="19">Phospholipid scramblase involved in autophagy. Cycles between the preautophagosomal structure/phagophore assembly site (PAS) and the cytoplasmic vesicle pool and supplies membrane for the growing autophagosome. Lipid scramblase activity plays a key role in preautophagosomal structure/phagophore assembly by distributing the phospholipids that arrive through ATG2 from the cytoplasmic to the luminal leaflet of the bilayer, thereby driving autophagosomal membrane expansion.</text>
</comment>
<evidence type="ECO:0000256" key="4">
    <source>
        <dbReference type="ARBA" id="ARBA00004653"/>
    </source>
</evidence>
<keyword evidence="10 19" id="KW-0072">Autophagy</keyword>
<dbReference type="GO" id="GO:0005776">
    <property type="term" value="C:autophagosome"/>
    <property type="evidence" value="ECO:0007669"/>
    <property type="project" value="TreeGrafter"/>
</dbReference>
<sequence length="853" mass="97583">MMASRIVSRLLPVAEGDSVFEDGRSNADMDFEPSRRAGQGGYFVSGDDDPEAMLYEASVDRGPFRDLASPETRPLAHGSVSLAHSQPAWLDGQQKRRQDEEEEVPESLLLERKGKPTPKRGDTPKNQGAGRSRTDEQWDKMQQQHKLHSSNVLHIAGNAPPRPGNDPVASPPARPNPQANAMWTFTNASNIDAFLHEAYQYFVGHGMQSILLARFLSQATELFVFCFAMFLTTCIDYSKIPTSKKTSEVLVPKCIDHAPWLKKAAIFVFIVYWGMMCVRNIREIGKLRRMRDFYTHVLEIDEDDMQTVSWLRVVDGLVRVQNANIATAANGPRMKRYLDYNRPQQRVTAETVANRLMRQDNYYVALFNKEIFDFTLPVPFLGSRTFYSKSLEWCIDFCLTNFVFDEQGAPRPFALDVKNRKVLVEGLRRRLRFAALISIIFAPWNILRFSIVYFFRYYTEFTRNPARASLRAFTPFAEWKIREFNELEHLFQRRIRQAYPFAIEYLKQFPKDKTDQLCRFVAFVSGAFAGVLALATLFDSELFLGFEITEGRTTVFWISVMVGIFSVAHGALPDETESHDPVLHLKEVLLYIHYMPSHWKDRLHSNEVRAEFSALYQNKILIFLEEILSLVLSPIILYRNSTTRCERIVDFFRESTVHVEGVGNQCNFAVFNFKKHQHAVDDPQTALQEPDGLRDDYFGLKDDKMAASIHNFAQYYSAYNQRPGAARRPYQRPPDWPPLSPPTIAEETEPAGRPSAPHATRHSNFAQRRHTPLSPQHLARDRRPASSRQVSLGPSESRLMAQDSDLDDYERTVGRDRLESETEGDESAGPGQEGVLGMLAQFTRAKTEKGIEI</sequence>
<feature type="region of interest" description="Disordered" evidence="20">
    <location>
        <begin position="63"/>
        <end position="178"/>
    </location>
</feature>
<comment type="catalytic activity">
    <reaction evidence="16">
        <text>a 1,2-diacyl-sn-glycero-3-phosphoethanolamine(in) = a 1,2-diacyl-sn-glycero-3-phosphoethanolamine(out)</text>
        <dbReference type="Rhea" id="RHEA:38895"/>
        <dbReference type="ChEBI" id="CHEBI:64612"/>
    </reaction>
</comment>
<evidence type="ECO:0000256" key="10">
    <source>
        <dbReference type="ARBA" id="ARBA00023006"/>
    </source>
</evidence>
<evidence type="ECO:0000313" key="21">
    <source>
        <dbReference type="EMBL" id="KAL1582029.1"/>
    </source>
</evidence>
<dbReference type="GO" id="GO:0006869">
    <property type="term" value="P:lipid transport"/>
    <property type="evidence" value="ECO:0007669"/>
    <property type="project" value="UniProtKB-KW"/>
</dbReference>
<feature type="region of interest" description="Disordered" evidence="20">
    <location>
        <begin position="19"/>
        <end position="49"/>
    </location>
</feature>
<keyword evidence="8 19" id="KW-0812">Transmembrane</keyword>
<dbReference type="Proteomes" id="UP000803884">
    <property type="component" value="Unassembled WGS sequence"/>
</dbReference>